<dbReference type="FunFam" id="2.60.40.10:FF:000023">
    <property type="entry name" value="receptor-type tyrosine-protein phosphatase delta isoform X2"/>
    <property type="match status" value="1"/>
</dbReference>
<dbReference type="Proteomes" id="UP000053105">
    <property type="component" value="Unassembled WGS sequence"/>
</dbReference>
<dbReference type="PANTHER" id="PTHR10075:SF103">
    <property type="entry name" value="ROUNDABOUT HOMOLOG 4"/>
    <property type="match status" value="1"/>
</dbReference>
<dbReference type="InterPro" id="IPR007110">
    <property type="entry name" value="Ig-like_dom"/>
</dbReference>
<dbReference type="GO" id="GO:0070593">
    <property type="term" value="P:dendrite self-avoidance"/>
    <property type="evidence" value="ECO:0007669"/>
    <property type="project" value="TreeGrafter"/>
</dbReference>
<keyword evidence="1" id="KW-0393">Immunoglobulin domain</keyword>
<name>A0A0M9A843_9HYME</name>
<gene>
    <name evidence="4" type="ORF">WN51_07187</name>
</gene>
<dbReference type="PROSITE" id="PS50835">
    <property type="entry name" value="IG_LIKE"/>
    <property type="match status" value="1"/>
</dbReference>
<organism evidence="4 5">
    <name type="scientific">Melipona quadrifasciata</name>
    <dbReference type="NCBI Taxonomy" id="166423"/>
    <lineage>
        <taxon>Eukaryota</taxon>
        <taxon>Metazoa</taxon>
        <taxon>Ecdysozoa</taxon>
        <taxon>Arthropoda</taxon>
        <taxon>Hexapoda</taxon>
        <taxon>Insecta</taxon>
        <taxon>Pterygota</taxon>
        <taxon>Neoptera</taxon>
        <taxon>Endopterygota</taxon>
        <taxon>Hymenoptera</taxon>
        <taxon>Apocrita</taxon>
        <taxon>Aculeata</taxon>
        <taxon>Apoidea</taxon>
        <taxon>Anthophila</taxon>
        <taxon>Apidae</taxon>
        <taxon>Melipona</taxon>
    </lineage>
</organism>
<dbReference type="SUPFAM" id="SSF48726">
    <property type="entry name" value="Immunoglobulin"/>
    <property type="match status" value="1"/>
</dbReference>
<dbReference type="InterPro" id="IPR003598">
    <property type="entry name" value="Ig_sub2"/>
</dbReference>
<feature type="domain" description="Ig-like" evidence="3">
    <location>
        <begin position="678"/>
        <end position="769"/>
    </location>
</feature>
<dbReference type="InterPro" id="IPR036179">
    <property type="entry name" value="Ig-like_dom_sf"/>
</dbReference>
<sequence length="854" mass="96766">MERHATDTVYVTYSVFLEGTEGRYVHGDPRTWFRNSISAAAVLTGPGAALYFALFTRDVITGIRESLCERGTAEQQDSKYKTVETVASTSVTRTALPAKPRLDFTPKEENQGSKGRICPAAKSTAKDAVILELFGSVELQLVKRRLLQQGRSYGPWGEDAPSSFCALTFSRWRGFMATGIIKWIQRDYIASEPPLPRRDHAEALNIQGSGTSERKLMRVCVVSAVARNELSANLVLEIGDPRAEDQEIATHGKQKRGIRRANSGKSSRRNRVAETKWPGRGLEAAAGFPAASDKCQNRRIRLSSFPFDLKSVSSLPLAGRQTISTDPPGGTFAKKRFWITPGWLHCGGTDNLFHNSARVADRYHQKETKRREKKKKEEEEEAAVAAEQQEYFTATWDLKKRDVDGHSRFCSKGLFSDVETKSERKTGEDFVEIWSTEMEISAYLTLQKKTEASANTIVHPLIDVVTLQVLQNFHPNETKLRFWNFLVRRWLQHWLKTHLRSSYIFGQNYDNSDRSIVVIAGIIARRLEKLAWQISNLSYEELARSNHLKLCLRYVTLQGTRGKSSEVVRTYVRHAQLEQQHLTNHTSHKFPLLNESSPTIPLTPPISISSPDVGSFADKVLYLKFDSQRYHFQTLKLRLIASKIEAHDSQKNDTRLETMAPSNEQIHSTYHGIIDGPPTILVRPQSQQVKAGGIASFYCTAEGAPPPQIHWRKNGKRVSLSQSRYLVHNYENGALLRIEPVRPIRDNTLYECLAENGVGDAVSAEAQLRVYEARNFTAGFQNISTTKFFDDLKYQEHSTGSRVLACHHLESHLRLIQNSKLQNKLCCRKLWFKVERHVVAKLWTVIVVKVALDY</sequence>
<evidence type="ECO:0000259" key="3">
    <source>
        <dbReference type="PROSITE" id="PS50835"/>
    </source>
</evidence>
<dbReference type="SMART" id="SM00409">
    <property type="entry name" value="IG"/>
    <property type="match status" value="1"/>
</dbReference>
<dbReference type="EMBL" id="KQ435714">
    <property type="protein sequence ID" value="KOX79185.1"/>
    <property type="molecule type" value="Genomic_DNA"/>
</dbReference>
<dbReference type="STRING" id="166423.A0A0M9A843"/>
<dbReference type="InterPro" id="IPR013783">
    <property type="entry name" value="Ig-like_fold"/>
</dbReference>
<reference evidence="4 5" key="1">
    <citation type="submission" date="2015-07" db="EMBL/GenBank/DDBJ databases">
        <title>The genome of Melipona quadrifasciata.</title>
        <authorList>
            <person name="Pan H."/>
            <person name="Kapheim K."/>
        </authorList>
    </citation>
    <scope>NUCLEOTIDE SEQUENCE [LARGE SCALE GENOMIC DNA]</scope>
    <source>
        <strain evidence="4">0111107301</strain>
        <tissue evidence="4">Whole body</tissue>
    </source>
</reference>
<dbReference type="AlphaFoldDB" id="A0A0M9A843"/>
<evidence type="ECO:0000313" key="4">
    <source>
        <dbReference type="EMBL" id="KOX79185.1"/>
    </source>
</evidence>
<accession>A0A0M9A843</accession>
<dbReference type="SMART" id="SM00408">
    <property type="entry name" value="IGc2"/>
    <property type="match status" value="1"/>
</dbReference>
<dbReference type="PANTHER" id="PTHR10075">
    <property type="entry name" value="BASIGIN RELATED"/>
    <property type="match status" value="1"/>
</dbReference>
<dbReference type="GO" id="GO:0005886">
    <property type="term" value="C:plasma membrane"/>
    <property type="evidence" value="ECO:0007669"/>
    <property type="project" value="TreeGrafter"/>
</dbReference>
<dbReference type="GO" id="GO:0007156">
    <property type="term" value="P:homophilic cell adhesion via plasma membrane adhesion molecules"/>
    <property type="evidence" value="ECO:0007669"/>
    <property type="project" value="TreeGrafter"/>
</dbReference>
<feature type="region of interest" description="Disordered" evidence="2">
    <location>
        <begin position="247"/>
        <end position="274"/>
    </location>
</feature>
<dbReference type="InterPro" id="IPR003599">
    <property type="entry name" value="Ig_sub"/>
</dbReference>
<dbReference type="GO" id="GO:0098632">
    <property type="term" value="F:cell-cell adhesion mediator activity"/>
    <property type="evidence" value="ECO:0007669"/>
    <property type="project" value="TreeGrafter"/>
</dbReference>
<dbReference type="Pfam" id="PF13927">
    <property type="entry name" value="Ig_3"/>
    <property type="match status" value="1"/>
</dbReference>
<keyword evidence="5" id="KW-1185">Reference proteome</keyword>
<evidence type="ECO:0000256" key="1">
    <source>
        <dbReference type="ARBA" id="ARBA00023319"/>
    </source>
</evidence>
<evidence type="ECO:0000256" key="2">
    <source>
        <dbReference type="SAM" id="MobiDB-lite"/>
    </source>
</evidence>
<evidence type="ECO:0000313" key="5">
    <source>
        <dbReference type="Proteomes" id="UP000053105"/>
    </source>
</evidence>
<dbReference type="GO" id="GO:0030424">
    <property type="term" value="C:axon"/>
    <property type="evidence" value="ECO:0007669"/>
    <property type="project" value="TreeGrafter"/>
</dbReference>
<dbReference type="OrthoDB" id="10253954at2759"/>
<proteinExistence type="predicted"/>
<protein>
    <submittedName>
        <fullName evidence="4">Tyrosine-protein phosphatase Lar</fullName>
    </submittedName>
</protein>
<dbReference type="Gene3D" id="2.60.40.10">
    <property type="entry name" value="Immunoglobulins"/>
    <property type="match status" value="1"/>
</dbReference>
<dbReference type="GO" id="GO:0007411">
    <property type="term" value="P:axon guidance"/>
    <property type="evidence" value="ECO:0007669"/>
    <property type="project" value="TreeGrafter"/>
</dbReference>